<evidence type="ECO:0000313" key="1">
    <source>
        <dbReference type="EMBL" id="GGL95108.1"/>
    </source>
</evidence>
<dbReference type="Proteomes" id="UP000639973">
    <property type="component" value="Unassembled WGS sequence"/>
</dbReference>
<reference evidence="2" key="1">
    <citation type="journal article" date="2019" name="Int. J. Syst. Evol. Microbiol.">
        <title>The Global Catalogue of Microorganisms (GCM) 10K type strain sequencing project: providing services to taxonomists for standard genome sequencing and annotation.</title>
        <authorList>
            <consortium name="The Broad Institute Genomics Platform"/>
            <consortium name="The Broad Institute Genome Sequencing Center for Infectious Disease"/>
            <person name="Wu L."/>
            <person name="Ma J."/>
        </authorList>
    </citation>
    <scope>NUCLEOTIDE SEQUENCE [LARGE SCALE GENOMIC DNA]</scope>
    <source>
        <strain evidence="2">JCM 15442</strain>
    </source>
</reference>
<name>A0ABQ2GHA2_9DEIO</name>
<dbReference type="EMBL" id="BMOL01000043">
    <property type="protein sequence ID" value="GGL95108.1"/>
    <property type="molecule type" value="Genomic_DNA"/>
</dbReference>
<dbReference type="RefSeq" id="WP_188974371.1">
    <property type="nucleotide sequence ID" value="NZ_BMOL01000043.1"/>
</dbReference>
<sequence length="92" mass="10147">MPWEIILLSEVTEWYQGLDEPTANLVTAAVDLLAESGPSLGRPLMDTLRGSSLAHLKELRPGSVGRSEMRILFAFDPRRQAILLTAGDKAER</sequence>
<evidence type="ECO:0000313" key="2">
    <source>
        <dbReference type="Proteomes" id="UP000639973"/>
    </source>
</evidence>
<gene>
    <name evidence="1" type="ORF">GCM10010840_36480</name>
</gene>
<dbReference type="InterPro" id="IPR009241">
    <property type="entry name" value="HigB-like"/>
</dbReference>
<organism evidence="1 2">
    <name type="scientific">Deinococcus aerolatus</name>
    <dbReference type="NCBI Taxonomy" id="522487"/>
    <lineage>
        <taxon>Bacteria</taxon>
        <taxon>Thermotogati</taxon>
        <taxon>Deinococcota</taxon>
        <taxon>Deinococci</taxon>
        <taxon>Deinococcales</taxon>
        <taxon>Deinococcaceae</taxon>
        <taxon>Deinococcus</taxon>
    </lineage>
</organism>
<protein>
    <recommendedName>
        <fullName evidence="3">Phage derived protein Gp49-like</fullName>
    </recommendedName>
</protein>
<accession>A0ABQ2GHA2</accession>
<comment type="caution">
    <text evidence="1">The sequence shown here is derived from an EMBL/GenBank/DDBJ whole genome shotgun (WGS) entry which is preliminary data.</text>
</comment>
<dbReference type="Pfam" id="PF05973">
    <property type="entry name" value="Gp49"/>
    <property type="match status" value="1"/>
</dbReference>
<evidence type="ECO:0008006" key="3">
    <source>
        <dbReference type="Google" id="ProtNLM"/>
    </source>
</evidence>
<proteinExistence type="predicted"/>
<keyword evidence="2" id="KW-1185">Reference proteome</keyword>